<accession>A0AAP0J7G1</accession>
<dbReference type="EMBL" id="JBBNAF010000007">
    <property type="protein sequence ID" value="KAK9128070.1"/>
    <property type="molecule type" value="Genomic_DNA"/>
</dbReference>
<dbReference type="AlphaFoldDB" id="A0AAP0J7G1"/>
<reference evidence="1 2" key="1">
    <citation type="submission" date="2024-01" db="EMBL/GenBank/DDBJ databases">
        <title>Genome assemblies of Stephania.</title>
        <authorList>
            <person name="Yang L."/>
        </authorList>
    </citation>
    <scope>NUCLEOTIDE SEQUENCE [LARGE SCALE GENOMIC DNA]</scope>
    <source>
        <strain evidence="1">YNDBR</strain>
        <tissue evidence="1">Leaf</tissue>
    </source>
</reference>
<evidence type="ECO:0000313" key="2">
    <source>
        <dbReference type="Proteomes" id="UP001420932"/>
    </source>
</evidence>
<sequence length="122" mass="13976">MNAQKIATLYFFVVELSETLAPPSTNIGNFATPLLSNLNTKTIIVSQIIIYKTKSKHPILPSIIPRNLKPKRHRKPIMHRPRNNNYSQNCAIKTKISKAHTFKMLNVCFCFRLISPVAMHFN</sequence>
<comment type="caution">
    <text evidence="1">The sequence shown here is derived from an EMBL/GenBank/DDBJ whole genome shotgun (WGS) entry which is preliminary data.</text>
</comment>
<gene>
    <name evidence="1" type="ORF">Syun_016867</name>
</gene>
<proteinExistence type="predicted"/>
<name>A0AAP0J7G1_9MAGN</name>
<protein>
    <submittedName>
        <fullName evidence="1">Uncharacterized protein</fullName>
    </submittedName>
</protein>
<organism evidence="1 2">
    <name type="scientific">Stephania yunnanensis</name>
    <dbReference type="NCBI Taxonomy" id="152371"/>
    <lineage>
        <taxon>Eukaryota</taxon>
        <taxon>Viridiplantae</taxon>
        <taxon>Streptophyta</taxon>
        <taxon>Embryophyta</taxon>
        <taxon>Tracheophyta</taxon>
        <taxon>Spermatophyta</taxon>
        <taxon>Magnoliopsida</taxon>
        <taxon>Ranunculales</taxon>
        <taxon>Menispermaceae</taxon>
        <taxon>Menispermoideae</taxon>
        <taxon>Cissampelideae</taxon>
        <taxon>Stephania</taxon>
    </lineage>
</organism>
<dbReference type="Proteomes" id="UP001420932">
    <property type="component" value="Unassembled WGS sequence"/>
</dbReference>
<evidence type="ECO:0000313" key="1">
    <source>
        <dbReference type="EMBL" id="KAK9128070.1"/>
    </source>
</evidence>
<keyword evidence="2" id="KW-1185">Reference proteome</keyword>